<feature type="region of interest" description="Disordered" evidence="1">
    <location>
        <begin position="116"/>
        <end position="195"/>
    </location>
</feature>
<dbReference type="EMBL" id="BFEA01000001">
    <property type="protein sequence ID" value="GBG58869.1"/>
    <property type="molecule type" value="Genomic_DNA"/>
</dbReference>
<protein>
    <submittedName>
        <fullName evidence="2">Uncharacterized protein</fullName>
    </submittedName>
</protein>
<dbReference type="Gramene" id="GBG58869">
    <property type="protein sequence ID" value="GBG58869"/>
    <property type="gene ID" value="CBR_g268"/>
</dbReference>
<feature type="compositionally biased region" description="Low complexity" evidence="1">
    <location>
        <begin position="116"/>
        <end position="131"/>
    </location>
</feature>
<feature type="region of interest" description="Disordered" evidence="1">
    <location>
        <begin position="28"/>
        <end position="92"/>
    </location>
</feature>
<proteinExistence type="predicted"/>
<sequence length="305" mass="33336">MAAVGRQALVLGALKERVTLLEARIGEGDPADLPRVASMEGGGEDGYENEAGNGIGGEKNVRLTTKGDGQVKAKGEEDVPPAPSRQSETIGEKWRRLSRSFYSRETTPAREFRQLSSTLAAQSPQSPSASTPSPPPPPAASAPVQPTSPRFTRTVSAHAARPWASRNSPLATDRSERSMVRSHSSQMMMPSSTSARREVVLASDEWLSTTKKTYRAVLELYNRVRKRTPTVVASDLEGRLQRLDALHQKQLLAVAMLDERCNVLLNSYNTAIRSIACKLLQWDTTLSAWEESIQKMAPPKKDESG</sequence>
<dbReference type="Pfam" id="PF07426">
    <property type="entry name" value="Dynactin_p22"/>
    <property type="match status" value="1"/>
</dbReference>
<dbReference type="GO" id="GO:0061640">
    <property type="term" value="P:cytoskeleton-dependent cytokinesis"/>
    <property type="evidence" value="ECO:0007669"/>
    <property type="project" value="InterPro"/>
</dbReference>
<evidence type="ECO:0000256" key="1">
    <source>
        <dbReference type="SAM" id="MobiDB-lite"/>
    </source>
</evidence>
<dbReference type="Proteomes" id="UP000265515">
    <property type="component" value="Unassembled WGS sequence"/>
</dbReference>
<feature type="compositionally biased region" description="Polar residues" evidence="1">
    <location>
        <begin position="181"/>
        <end position="194"/>
    </location>
</feature>
<name>A0A388JM24_CHABU</name>
<accession>A0A388JM24</accession>
<evidence type="ECO:0000313" key="2">
    <source>
        <dbReference type="EMBL" id="GBG58869.1"/>
    </source>
</evidence>
<dbReference type="GO" id="GO:0005869">
    <property type="term" value="C:dynactin complex"/>
    <property type="evidence" value="ECO:0007669"/>
    <property type="project" value="InterPro"/>
</dbReference>
<organism evidence="2 3">
    <name type="scientific">Chara braunii</name>
    <name type="common">Braun's stonewort</name>
    <dbReference type="NCBI Taxonomy" id="69332"/>
    <lineage>
        <taxon>Eukaryota</taxon>
        <taxon>Viridiplantae</taxon>
        <taxon>Streptophyta</taxon>
        <taxon>Charophyceae</taxon>
        <taxon>Charales</taxon>
        <taxon>Characeae</taxon>
        <taxon>Chara</taxon>
    </lineage>
</organism>
<dbReference type="InterPro" id="IPR009991">
    <property type="entry name" value="DCTN3"/>
</dbReference>
<dbReference type="AlphaFoldDB" id="A0A388JM24"/>
<reference evidence="2 3" key="1">
    <citation type="journal article" date="2018" name="Cell">
        <title>The Chara Genome: Secondary Complexity and Implications for Plant Terrestrialization.</title>
        <authorList>
            <person name="Nishiyama T."/>
            <person name="Sakayama H."/>
            <person name="Vries J.D."/>
            <person name="Buschmann H."/>
            <person name="Saint-Marcoux D."/>
            <person name="Ullrich K.K."/>
            <person name="Haas F.B."/>
            <person name="Vanderstraeten L."/>
            <person name="Becker D."/>
            <person name="Lang D."/>
            <person name="Vosolsobe S."/>
            <person name="Rombauts S."/>
            <person name="Wilhelmsson P.K.I."/>
            <person name="Janitza P."/>
            <person name="Kern R."/>
            <person name="Heyl A."/>
            <person name="Rumpler F."/>
            <person name="Villalobos L.I.A.C."/>
            <person name="Clay J.M."/>
            <person name="Skokan R."/>
            <person name="Toyoda A."/>
            <person name="Suzuki Y."/>
            <person name="Kagoshima H."/>
            <person name="Schijlen E."/>
            <person name="Tajeshwar N."/>
            <person name="Catarino B."/>
            <person name="Hetherington A.J."/>
            <person name="Saltykova A."/>
            <person name="Bonnot C."/>
            <person name="Breuninger H."/>
            <person name="Symeonidi A."/>
            <person name="Radhakrishnan G.V."/>
            <person name="Van Nieuwerburgh F."/>
            <person name="Deforce D."/>
            <person name="Chang C."/>
            <person name="Karol K.G."/>
            <person name="Hedrich R."/>
            <person name="Ulvskov P."/>
            <person name="Glockner G."/>
            <person name="Delwiche C.F."/>
            <person name="Petrasek J."/>
            <person name="Van de Peer Y."/>
            <person name="Friml J."/>
            <person name="Beilby M."/>
            <person name="Dolan L."/>
            <person name="Kohara Y."/>
            <person name="Sugano S."/>
            <person name="Fujiyama A."/>
            <person name="Delaux P.-M."/>
            <person name="Quint M."/>
            <person name="TheiBen G."/>
            <person name="Hagemann M."/>
            <person name="Harholt J."/>
            <person name="Dunand C."/>
            <person name="Zachgo S."/>
            <person name="Langdale J."/>
            <person name="Maumus F."/>
            <person name="Straeten D.V.D."/>
            <person name="Gould S.B."/>
            <person name="Rensing S.A."/>
        </authorList>
    </citation>
    <scope>NUCLEOTIDE SEQUENCE [LARGE SCALE GENOMIC DNA]</scope>
    <source>
        <strain evidence="2 3">S276</strain>
    </source>
</reference>
<comment type="caution">
    <text evidence="2">The sequence shown here is derived from an EMBL/GenBank/DDBJ whole genome shotgun (WGS) entry which is preliminary data.</text>
</comment>
<gene>
    <name evidence="2" type="ORF">CBR_g268</name>
</gene>
<keyword evidence="3" id="KW-1185">Reference proteome</keyword>
<evidence type="ECO:0000313" key="3">
    <source>
        <dbReference type="Proteomes" id="UP000265515"/>
    </source>
</evidence>